<dbReference type="GO" id="GO:0015293">
    <property type="term" value="F:symporter activity"/>
    <property type="evidence" value="ECO:0007669"/>
    <property type="project" value="UniProtKB-KW"/>
</dbReference>
<dbReference type="SUPFAM" id="SSF118215">
    <property type="entry name" value="Proton glutamate symport protein"/>
    <property type="match status" value="1"/>
</dbReference>
<keyword evidence="3" id="KW-1003">Cell membrane</keyword>
<evidence type="ECO:0000313" key="10">
    <source>
        <dbReference type="Proteomes" id="UP000190140"/>
    </source>
</evidence>
<dbReference type="PANTHER" id="PTHR42865:SF7">
    <property type="entry name" value="PROTON_GLUTAMATE-ASPARTATE SYMPORTER"/>
    <property type="match status" value="1"/>
</dbReference>
<evidence type="ECO:0000256" key="1">
    <source>
        <dbReference type="ARBA" id="ARBA00004651"/>
    </source>
</evidence>
<accession>A0A1V4I8U5</accession>
<evidence type="ECO:0000256" key="3">
    <source>
        <dbReference type="ARBA" id="ARBA00022475"/>
    </source>
</evidence>
<comment type="caution">
    <text evidence="9">The sequence shown here is derived from an EMBL/GenBank/DDBJ whole genome shotgun (WGS) entry which is preliminary data.</text>
</comment>
<feature type="transmembrane region" description="Helical" evidence="8">
    <location>
        <begin position="357"/>
        <end position="379"/>
    </location>
</feature>
<feature type="transmembrane region" description="Helical" evidence="8">
    <location>
        <begin position="192"/>
        <end position="213"/>
    </location>
</feature>
<proteinExistence type="predicted"/>
<evidence type="ECO:0000256" key="8">
    <source>
        <dbReference type="SAM" id="Phobius"/>
    </source>
</evidence>
<feature type="transmembrane region" description="Helical" evidence="8">
    <location>
        <begin position="53"/>
        <end position="75"/>
    </location>
</feature>
<dbReference type="Pfam" id="PF00375">
    <property type="entry name" value="SDF"/>
    <property type="match status" value="1"/>
</dbReference>
<dbReference type="Gene3D" id="1.10.3860.10">
    <property type="entry name" value="Sodium:dicarboxylate symporter"/>
    <property type="match status" value="1"/>
</dbReference>
<dbReference type="InterPro" id="IPR036458">
    <property type="entry name" value="Na:dicarbo_symporter_sf"/>
</dbReference>
<keyword evidence="5" id="KW-0769">Symport</keyword>
<feature type="transmembrane region" description="Helical" evidence="8">
    <location>
        <begin position="333"/>
        <end position="351"/>
    </location>
</feature>
<evidence type="ECO:0000256" key="6">
    <source>
        <dbReference type="ARBA" id="ARBA00022989"/>
    </source>
</evidence>
<dbReference type="STRING" id="29349.CLOTH_07800"/>
<keyword evidence="6 8" id="KW-1133">Transmembrane helix</keyword>
<organism evidence="9 10">
    <name type="scientific">Alkalithermobacter paradoxus</name>
    <dbReference type="NCBI Taxonomy" id="29349"/>
    <lineage>
        <taxon>Bacteria</taxon>
        <taxon>Bacillati</taxon>
        <taxon>Bacillota</taxon>
        <taxon>Clostridia</taxon>
        <taxon>Peptostreptococcales</taxon>
        <taxon>Tepidibacteraceae</taxon>
        <taxon>Alkalithermobacter</taxon>
    </lineage>
</organism>
<protein>
    <submittedName>
        <fullName evidence="9">Proton glutamate symport protein</fullName>
    </submittedName>
</protein>
<feature type="transmembrane region" description="Helical" evidence="8">
    <location>
        <begin position="87"/>
        <end position="108"/>
    </location>
</feature>
<keyword evidence="2" id="KW-0813">Transport</keyword>
<evidence type="ECO:0000256" key="2">
    <source>
        <dbReference type="ARBA" id="ARBA00022448"/>
    </source>
</evidence>
<dbReference type="GO" id="GO:0005886">
    <property type="term" value="C:plasma membrane"/>
    <property type="evidence" value="ECO:0007669"/>
    <property type="project" value="UniProtKB-SubCell"/>
</dbReference>
<evidence type="ECO:0000313" key="9">
    <source>
        <dbReference type="EMBL" id="OPJ56376.1"/>
    </source>
</evidence>
<dbReference type="InterPro" id="IPR001991">
    <property type="entry name" value="Na-dicarboxylate_symporter"/>
</dbReference>
<dbReference type="AlphaFoldDB" id="A0A1V4I8U5"/>
<keyword evidence="10" id="KW-1185">Reference proteome</keyword>
<reference evidence="9 10" key="1">
    <citation type="submission" date="2017-03" db="EMBL/GenBank/DDBJ databases">
        <title>Genome sequence of Clostridium thermoalcaliphilum DSM 7309.</title>
        <authorList>
            <person name="Poehlein A."/>
            <person name="Daniel R."/>
        </authorList>
    </citation>
    <scope>NUCLEOTIDE SEQUENCE [LARGE SCALE GENOMIC DNA]</scope>
    <source>
        <strain evidence="9 10">DSM 7309</strain>
    </source>
</reference>
<keyword evidence="4 8" id="KW-0812">Transmembrane</keyword>
<dbReference type="FunFam" id="1.10.3860.10:FF:000001">
    <property type="entry name" value="C4-dicarboxylate transport protein"/>
    <property type="match status" value="1"/>
</dbReference>
<evidence type="ECO:0000256" key="5">
    <source>
        <dbReference type="ARBA" id="ARBA00022847"/>
    </source>
</evidence>
<keyword evidence="7 8" id="KW-0472">Membrane</keyword>
<dbReference type="GO" id="GO:0006835">
    <property type="term" value="P:dicarboxylic acid transport"/>
    <property type="evidence" value="ECO:0007669"/>
    <property type="project" value="TreeGrafter"/>
</dbReference>
<dbReference type="PANTHER" id="PTHR42865">
    <property type="entry name" value="PROTON/GLUTAMATE-ASPARTATE SYMPORTER"/>
    <property type="match status" value="1"/>
</dbReference>
<dbReference type="EMBL" id="MZGW01000002">
    <property type="protein sequence ID" value="OPJ56376.1"/>
    <property type="molecule type" value="Genomic_DNA"/>
</dbReference>
<gene>
    <name evidence="9" type="primary">gltP</name>
    <name evidence="9" type="ORF">CLOTH_07800</name>
</gene>
<feature type="transmembrane region" description="Helical" evidence="8">
    <location>
        <begin position="153"/>
        <end position="171"/>
    </location>
</feature>
<feature type="transmembrane region" description="Helical" evidence="8">
    <location>
        <begin position="12"/>
        <end position="33"/>
    </location>
</feature>
<feature type="transmembrane region" description="Helical" evidence="8">
    <location>
        <begin position="225"/>
        <end position="248"/>
    </location>
</feature>
<evidence type="ECO:0000256" key="4">
    <source>
        <dbReference type="ARBA" id="ARBA00022692"/>
    </source>
</evidence>
<dbReference type="Proteomes" id="UP000190140">
    <property type="component" value="Unassembled WGS sequence"/>
</dbReference>
<dbReference type="RefSeq" id="WP_079411417.1">
    <property type="nucleotide sequence ID" value="NZ_MZGW01000002.1"/>
</dbReference>
<dbReference type="OrthoDB" id="9768885at2"/>
<comment type="subcellular location">
    <subcellularLocation>
        <location evidence="1">Cell membrane</location>
        <topology evidence="1">Multi-pass membrane protein</topology>
    </subcellularLocation>
</comment>
<evidence type="ECO:0000256" key="7">
    <source>
        <dbReference type="ARBA" id="ARBA00023136"/>
    </source>
</evidence>
<name>A0A1V4I8U5_9FIRM</name>
<sequence length="424" mass="44451">MKKKASLTSKIFAGLILGAIFGIILSKVPGGFIKDTLLINGIFKLAGRGFINGIRMLVVPLVFVSLVCGSAAIGDVKKLGRVGVKTLGFYMVTTAIAITIALVLGNVINPGVGLDLSKVMTSEPTIGQASPLVDIIIDMIPINPIQSMAEGSMLQIIVFSLLTGLSIALVGEKAQPVFKIFESLNEVIMKMVGVVMLFAPYGVFALIANTFATVGFDAMWPLAKYMIGVLLALAIHATATYMGILSLIGKLNPVIFFKKFAPTMSVAFSTSSSNATLPLTIETAEEKLGVSKSVASFTLPLGATINMDGTAIMQGVAVVFISQIYGIELSLQAFLTVIVTATLASVGTAGVPGVGLITLSMVLQSVGLPVEGIALIIGIDRLLDMSRTVVNITGDTVCTLVVAKSEGEFDESIYYSDVKKEITA</sequence>
<dbReference type="PRINTS" id="PR00173">
    <property type="entry name" value="EDTRNSPORT"/>
</dbReference>